<accession>A0A0B8ZXM8</accession>
<dbReference type="KEGG" id="bly:A2T55_16920"/>
<dbReference type="PATRIC" id="fig|1703.6.peg.3186"/>
<evidence type="ECO:0000259" key="5">
    <source>
        <dbReference type="PROSITE" id="PS50931"/>
    </source>
</evidence>
<dbReference type="Proteomes" id="UP000031488">
    <property type="component" value="Unassembled WGS sequence"/>
</dbReference>
<proteinExistence type="inferred from homology"/>
<evidence type="ECO:0000313" key="9">
    <source>
        <dbReference type="Proteomes" id="UP000075950"/>
    </source>
</evidence>
<dbReference type="AlphaFoldDB" id="A0A0B8ZXM8"/>
<dbReference type="InterPro" id="IPR036390">
    <property type="entry name" value="WH_DNA-bd_sf"/>
</dbReference>
<dbReference type="InterPro" id="IPR000847">
    <property type="entry name" value="LysR_HTH_N"/>
</dbReference>
<name>A0A0B8ZXM8_BRELN</name>
<dbReference type="PROSITE" id="PS50931">
    <property type="entry name" value="HTH_LYSR"/>
    <property type="match status" value="1"/>
</dbReference>
<dbReference type="GO" id="GO:0006351">
    <property type="term" value="P:DNA-templated transcription"/>
    <property type="evidence" value="ECO:0007669"/>
    <property type="project" value="TreeGrafter"/>
</dbReference>
<gene>
    <name evidence="6" type="ORF">A2T55_16920</name>
    <name evidence="7" type="ORF">AE0388_3229</name>
</gene>
<keyword evidence="3" id="KW-0238">DNA-binding</keyword>
<comment type="similarity">
    <text evidence="1">Belongs to the LysR transcriptional regulatory family.</text>
</comment>
<dbReference type="SUPFAM" id="SSF46785">
    <property type="entry name" value="Winged helix' DNA-binding domain"/>
    <property type="match status" value="1"/>
</dbReference>
<dbReference type="EMBL" id="CP014869">
    <property type="protein sequence ID" value="AMT95179.1"/>
    <property type="molecule type" value="Genomic_DNA"/>
</dbReference>
<dbReference type="Gene3D" id="1.10.10.10">
    <property type="entry name" value="Winged helix-like DNA-binding domain superfamily/Winged helix DNA-binding domain"/>
    <property type="match status" value="1"/>
</dbReference>
<dbReference type="InterPro" id="IPR005119">
    <property type="entry name" value="LysR_subst-bd"/>
</dbReference>
<organism evidence="7 8">
    <name type="scientific">Brevibacterium linens</name>
    <dbReference type="NCBI Taxonomy" id="1703"/>
    <lineage>
        <taxon>Bacteria</taxon>
        <taxon>Bacillati</taxon>
        <taxon>Actinomycetota</taxon>
        <taxon>Actinomycetes</taxon>
        <taxon>Micrococcales</taxon>
        <taxon>Brevibacteriaceae</taxon>
        <taxon>Brevibacterium</taxon>
    </lineage>
</organism>
<protein>
    <submittedName>
        <fullName evidence="6">LysR family transcriptional regulator</fullName>
    </submittedName>
    <submittedName>
        <fullName evidence="7">Transcriptional regulator, LysR family</fullName>
    </submittedName>
</protein>
<dbReference type="InterPro" id="IPR058163">
    <property type="entry name" value="LysR-type_TF_proteobact-type"/>
</dbReference>
<evidence type="ECO:0000256" key="4">
    <source>
        <dbReference type="ARBA" id="ARBA00023163"/>
    </source>
</evidence>
<keyword evidence="8" id="KW-1185">Reference proteome</keyword>
<evidence type="ECO:0000313" key="8">
    <source>
        <dbReference type="Proteomes" id="UP000031488"/>
    </source>
</evidence>
<reference evidence="9" key="2">
    <citation type="submission" date="2016-03" db="EMBL/GenBank/DDBJ databases">
        <authorList>
            <person name="Ploux O."/>
        </authorList>
    </citation>
    <scope>NUCLEOTIDE SEQUENCE [LARGE SCALE GENOMIC DNA]</scope>
    <source>
        <strain evidence="9">BS258</strain>
    </source>
</reference>
<dbReference type="Proteomes" id="UP000075950">
    <property type="component" value="Chromosome"/>
</dbReference>
<dbReference type="Gene3D" id="3.40.190.290">
    <property type="match status" value="1"/>
</dbReference>
<evidence type="ECO:0000256" key="2">
    <source>
        <dbReference type="ARBA" id="ARBA00023015"/>
    </source>
</evidence>
<evidence type="ECO:0000313" key="6">
    <source>
        <dbReference type="EMBL" id="AMT95179.1"/>
    </source>
</evidence>
<reference evidence="7 8" key="1">
    <citation type="submission" date="2014-11" db="EMBL/GenBank/DDBJ databases">
        <title>Draft Genome Sequence of Brevibacterium linens AE038-8.</title>
        <authorList>
            <person name="Maizel D."/>
            <person name="Utturkar S.M."/>
            <person name="Brown S.D."/>
            <person name="Ferrero M."/>
            <person name="Rosen B.P."/>
        </authorList>
    </citation>
    <scope>NUCLEOTIDE SEQUENCE [LARGE SCALE GENOMIC DNA]</scope>
    <source>
        <strain evidence="7 8">AE038-8</strain>
    </source>
</reference>
<dbReference type="SUPFAM" id="SSF53850">
    <property type="entry name" value="Periplasmic binding protein-like II"/>
    <property type="match status" value="1"/>
</dbReference>
<reference evidence="6" key="3">
    <citation type="submission" date="2016-03" db="EMBL/GenBank/DDBJ databases">
        <authorList>
            <person name="Zhu Y."/>
            <person name="Sun C."/>
        </authorList>
    </citation>
    <scope>NUCLEOTIDE SEQUENCE</scope>
    <source>
        <strain evidence="6">BS258</strain>
    </source>
</reference>
<dbReference type="Pfam" id="PF00126">
    <property type="entry name" value="HTH_1"/>
    <property type="match status" value="1"/>
</dbReference>
<evidence type="ECO:0000256" key="3">
    <source>
        <dbReference type="ARBA" id="ARBA00023125"/>
    </source>
</evidence>
<dbReference type="OrthoDB" id="570111at2"/>
<feature type="domain" description="HTH lysR-type" evidence="5">
    <location>
        <begin position="13"/>
        <end position="70"/>
    </location>
</feature>
<dbReference type="RefSeq" id="WP_052240179.1">
    <property type="nucleotide sequence ID" value="NZ_CP014869.1"/>
</dbReference>
<dbReference type="PANTHER" id="PTHR30537:SF3">
    <property type="entry name" value="TRANSCRIPTIONAL REGULATORY PROTEIN"/>
    <property type="match status" value="1"/>
</dbReference>
<keyword evidence="2" id="KW-0805">Transcription regulation</keyword>
<dbReference type="PANTHER" id="PTHR30537">
    <property type="entry name" value="HTH-TYPE TRANSCRIPTIONAL REGULATOR"/>
    <property type="match status" value="1"/>
</dbReference>
<keyword evidence="4" id="KW-0804">Transcription</keyword>
<dbReference type="GO" id="GO:0003700">
    <property type="term" value="F:DNA-binding transcription factor activity"/>
    <property type="evidence" value="ECO:0007669"/>
    <property type="project" value="InterPro"/>
</dbReference>
<dbReference type="InterPro" id="IPR036388">
    <property type="entry name" value="WH-like_DNA-bd_sf"/>
</dbReference>
<dbReference type="STRING" id="1703.BLSMQ_3673"/>
<sequence>MASYAPGSSGPQIAPEDLLTLLAVARLGKFTAAAHSLGLNHTTVSRRIAALEKAYGDRVLVASPDGWELSAAGRQLLPIAEDIEAALGRIEAHSNSALSGTIRLACPQAFALEYAVPALTELQAQHPGLQIELITATQRARQYRSGVDIEIVVGRPDAPRSIAKHIRDYRLQLYASQDYIASHPMPQTLDDLADHRMVYYIENSLRVDDLDEAADALPRGKGFFRSTSVHAHVLATSRGAGIGILPDFLAHGNSRLVQVLPELFSKQVSYWASVRHESLRNAGVRKVLESL</sequence>
<dbReference type="GO" id="GO:0043565">
    <property type="term" value="F:sequence-specific DNA binding"/>
    <property type="evidence" value="ECO:0007669"/>
    <property type="project" value="TreeGrafter"/>
</dbReference>
<dbReference type="EMBL" id="JTJZ01000022">
    <property type="protein sequence ID" value="KHS51157.1"/>
    <property type="molecule type" value="Genomic_DNA"/>
</dbReference>
<dbReference type="Pfam" id="PF03466">
    <property type="entry name" value="LysR_substrate"/>
    <property type="match status" value="1"/>
</dbReference>
<evidence type="ECO:0000313" key="7">
    <source>
        <dbReference type="EMBL" id="KHS51157.1"/>
    </source>
</evidence>
<evidence type="ECO:0000256" key="1">
    <source>
        <dbReference type="ARBA" id="ARBA00009437"/>
    </source>
</evidence>
<accession>A0A144MLD7</accession>